<evidence type="ECO:0000313" key="1">
    <source>
        <dbReference type="EMBL" id="MTD57404.1"/>
    </source>
</evidence>
<reference evidence="1 2" key="1">
    <citation type="submission" date="2019-11" db="EMBL/GenBank/DDBJ databases">
        <title>Draft genome of Amycolatopsis RM579.</title>
        <authorList>
            <person name="Duangmal K."/>
            <person name="Mingma R."/>
        </authorList>
    </citation>
    <scope>NUCLEOTIDE SEQUENCE [LARGE SCALE GENOMIC DNA]</scope>
    <source>
        <strain evidence="1 2">RM579</strain>
    </source>
</reference>
<comment type="caution">
    <text evidence="1">The sequence shown here is derived from an EMBL/GenBank/DDBJ whole genome shotgun (WGS) entry which is preliminary data.</text>
</comment>
<protein>
    <submittedName>
        <fullName evidence="1">Uncharacterized protein</fullName>
    </submittedName>
</protein>
<dbReference type="OrthoDB" id="3383597at2"/>
<gene>
    <name evidence="1" type="ORF">GKO32_26035</name>
</gene>
<dbReference type="RefSeq" id="WP_154759540.1">
    <property type="nucleotide sequence ID" value="NZ_WMBA01000048.1"/>
</dbReference>
<dbReference type="Proteomes" id="UP000440096">
    <property type="component" value="Unassembled WGS sequence"/>
</dbReference>
<keyword evidence="2" id="KW-1185">Reference proteome</keyword>
<dbReference type="EMBL" id="WMBA01000048">
    <property type="protein sequence ID" value="MTD57404.1"/>
    <property type="molecule type" value="Genomic_DNA"/>
</dbReference>
<proteinExistence type="predicted"/>
<dbReference type="AlphaFoldDB" id="A0A6N7Z7T4"/>
<accession>A0A6N7Z7T4</accession>
<sequence>MIAHHLEPLSDLPNEIEAVWILLAETHLVIWSRVANRWTNLLFSGGPVPPATEDDDVLIAVDEEFRHLIGDDQASPFAFTLTASDSAFGRTT</sequence>
<name>A0A6N7Z7T4_9PSEU</name>
<organism evidence="1 2">
    <name type="scientific">Amycolatopsis pithecellobii</name>
    <dbReference type="NCBI Taxonomy" id="664692"/>
    <lineage>
        <taxon>Bacteria</taxon>
        <taxon>Bacillati</taxon>
        <taxon>Actinomycetota</taxon>
        <taxon>Actinomycetes</taxon>
        <taxon>Pseudonocardiales</taxon>
        <taxon>Pseudonocardiaceae</taxon>
        <taxon>Amycolatopsis</taxon>
    </lineage>
</organism>
<evidence type="ECO:0000313" key="2">
    <source>
        <dbReference type="Proteomes" id="UP000440096"/>
    </source>
</evidence>